<feature type="compositionally biased region" description="Basic and acidic residues" evidence="1">
    <location>
        <begin position="55"/>
        <end position="81"/>
    </location>
</feature>
<protein>
    <submittedName>
        <fullName evidence="2">Uncharacterized protein</fullName>
    </submittedName>
</protein>
<feature type="region of interest" description="Disordered" evidence="1">
    <location>
        <begin position="45"/>
        <end position="91"/>
    </location>
</feature>
<sequence length="119" mass="13797">MIFDVVYLFSMIVTSPRERAHSCDNRFGISRRQIVDIHKMVNRLAGSQNPHSRSRSLDVRSRRSQKLERPRDKAYSDKAFSDKSLSPNKHKKGTLEYGAWFVSINLRCNLSLSMACMDF</sequence>
<dbReference type="Proteomes" id="UP000749559">
    <property type="component" value="Unassembled WGS sequence"/>
</dbReference>
<proteinExistence type="predicted"/>
<evidence type="ECO:0000313" key="3">
    <source>
        <dbReference type="Proteomes" id="UP000749559"/>
    </source>
</evidence>
<accession>A0A8J1TCQ0</accession>
<organism evidence="2 3">
    <name type="scientific">Owenia fusiformis</name>
    <name type="common">Polychaete worm</name>
    <dbReference type="NCBI Taxonomy" id="6347"/>
    <lineage>
        <taxon>Eukaryota</taxon>
        <taxon>Metazoa</taxon>
        <taxon>Spiralia</taxon>
        <taxon>Lophotrochozoa</taxon>
        <taxon>Annelida</taxon>
        <taxon>Polychaeta</taxon>
        <taxon>Sedentaria</taxon>
        <taxon>Canalipalpata</taxon>
        <taxon>Sabellida</taxon>
        <taxon>Oweniida</taxon>
        <taxon>Oweniidae</taxon>
        <taxon>Owenia</taxon>
    </lineage>
</organism>
<name>A0A8J1TCQ0_OWEFU</name>
<dbReference type="AlphaFoldDB" id="A0A8J1TCQ0"/>
<gene>
    <name evidence="2" type="ORF">OFUS_LOCUS23199</name>
</gene>
<keyword evidence="3" id="KW-1185">Reference proteome</keyword>
<evidence type="ECO:0000313" key="2">
    <source>
        <dbReference type="EMBL" id="CAH1799155.1"/>
    </source>
</evidence>
<dbReference type="EMBL" id="CAIIXF020000011">
    <property type="protein sequence ID" value="CAH1799155.1"/>
    <property type="molecule type" value="Genomic_DNA"/>
</dbReference>
<evidence type="ECO:0000256" key="1">
    <source>
        <dbReference type="SAM" id="MobiDB-lite"/>
    </source>
</evidence>
<reference evidence="2" key="1">
    <citation type="submission" date="2022-03" db="EMBL/GenBank/DDBJ databases">
        <authorList>
            <person name="Martin C."/>
        </authorList>
    </citation>
    <scope>NUCLEOTIDE SEQUENCE</scope>
</reference>
<comment type="caution">
    <text evidence="2">The sequence shown here is derived from an EMBL/GenBank/DDBJ whole genome shotgun (WGS) entry which is preliminary data.</text>
</comment>